<evidence type="ECO:0000313" key="2">
    <source>
        <dbReference type="Proteomes" id="UP000304912"/>
    </source>
</evidence>
<dbReference type="EMBL" id="CP039853">
    <property type="protein sequence ID" value="QCZ95423.1"/>
    <property type="molecule type" value="Genomic_DNA"/>
</dbReference>
<organism evidence="1 2">
    <name type="scientific">Salinimonas iocasae</name>
    <dbReference type="NCBI Taxonomy" id="2572577"/>
    <lineage>
        <taxon>Bacteria</taxon>
        <taxon>Pseudomonadati</taxon>
        <taxon>Pseudomonadota</taxon>
        <taxon>Gammaproteobacteria</taxon>
        <taxon>Alteromonadales</taxon>
        <taxon>Alteromonadaceae</taxon>
        <taxon>Alteromonas/Salinimonas group</taxon>
        <taxon>Salinimonas</taxon>
    </lineage>
</organism>
<dbReference type="AlphaFoldDB" id="A0A5B7YJD3"/>
<gene>
    <name evidence="1" type="ORF">FBQ74_17965</name>
</gene>
<protein>
    <recommendedName>
        <fullName evidence="3">LNS2/PITP domain-containing protein</fullName>
    </recommendedName>
</protein>
<keyword evidence="1" id="KW-0614">Plasmid</keyword>
<dbReference type="CDD" id="cd01427">
    <property type="entry name" value="HAD_like"/>
    <property type="match status" value="1"/>
</dbReference>
<reference evidence="1 2" key="1">
    <citation type="submission" date="2019-04" db="EMBL/GenBank/DDBJ databases">
        <title>Salinimonas iocasae sp. nov., a halophilic bacterium isolated from the outer tube casing of tubeworms in Okinawa Trough.</title>
        <authorList>
            <person name="Zhang H."/>
            <person name="Wang H."/>
            <person name="Li C."/>
        </authorList>
    </citation>
    <scope>NUCLEOTIDE SEQUENCE [LARGE SCALE GENOMIC DNA]</scope>
    <source>
        <strain evidence="1 2">KX18D6</strain>
        <plasmid evidence="1 2">plas12</plasmid>
    </source>
</reference>
<evidence type="ECO:0008006" key="3">
    <source>
        <dbReference type="Google" id="ProtNLM"/>
    </source>
</evidence>
<dbReference type="RefSeq" id="WP_139758120.1">
    <property type="nucleotide sequence ID" value="NZ_CP039853.1"/>
</dbReference>
<dbReference type="SUPFAM" id="SSF56784">
    <property type="entry name" value="HAD-like"/>
    <property type="match status" value="1"/>
</dbReference>
<dbReference type="InterPro" id="IPR036412">
    <property type="entry name" value="HAD-like_sf"/>
</dbReference>
<keyword evidence="2" id="KW-1185">Reference proteome</keyword>
<geneLocation type="plasmid" evidence="1 2">
    <name>plas12</name>
</geneLocation>
<dbReference type="Gene3D" id="3.40.50.1000">
    <property type="entry name" value="HAD superfamily/HAD-like"/>
    <property type="match status" value="1"/>
</dbReference>
<evidence type="ECO:0000313" key="1">
    <source>
        <dbReference type="EMBL" id="QCZ95423.1"/>
    </source>
</evidence>
<dbReference type="Pfam" id="PF24694">
    <property type="entry name" value="LNS2_PITM1-3"/>
    <property type="match status" value="1"/>
</dbReference>
<accession>A0A5B7YJD3</accession>
<proteinExistence type="predicted"/>
<sequence length="152" mass="17281">MKAYFISALLLSGCSVTSTEISAPNGNSDKAVIFDIDGTLTPCNACIFSERENASELVQAYADNGFKIIYLTARNVYFQFNIPLFLSRYHFPDGDIQVANSMAERKNFKTFKLNILKRYTESGWTLLLLMAIQALTLRLIWPQAFLRTKYLQ</sequence>
<dbReference type="OrthoDB" id="9154097at2"/>
<dbReference type="KEGG" id="salk:FBQ74_17965"/>
<dbReference type="Proteomes" id="UP000304912">
    <property type="component" value="Plasmid plas12"/>
</dbReference>
<dbReference type="InterPro" id="IPR023214">
    <property type="entry name" value="HAD_sf"/>
</dbReference>
<name>A0A5B7YJD3_9ALTE</name>